<evidence type="ECO:0000256" key="6">
    <source>
        <dbReference type="ARBA" id="ARBA00023159"/>
    </source>
</evidence>
<dbReference type="SUPFAM" id="SSF63592">
    <property type="entry name" value="Flagellar transcriptional activator FlhD"/>
    <property type="match status" value="1"/>
</dbReference>
<keyword evidence="3 9" id="KW-0805">Transcription regulation</keyword>
<evidence type="ECO:0000256" key="9">
    <source>
        <dbReference type="HAMAP-Rule" id="MF_00725"/>
    </source>
</evidence>
<dbReference type="Proteomes" id="UP000198641">
    <property type="component" value="Unassembled WGS sequence"/>
</dbReference>
<accession>A0A1G7RC44</accession>
<evidence type="ECO:0000256" key="4">
    <source>
        <dbReference type="ARBA" id="ARBA00023125"/>
    </source>
</evidence>
<dbReference type="InterPro" id="IPR036194">
    <property type="entry name" value="FlhD_sf"/>
</dbReference>
<dbReference type="GO" id="GO:0044780">
    <property type="term" value="P:bacterial-type flagellum assembly"/>
    <property type="evidence" value="ECO:0007669"/>
    <property type="project" value="InterPro"/>
</dbReference>
<dbReference type="HAMAP" id="MF_00725">
    <property type="entry name" value="FlhD"/>
    <property type="match status" value="1"/>
</dbReference>
<comment type="subcellular location">
    <subcellularLocation>
        <location evidence="9">Cytoplasm</location>
    </subcellularLocation>
</comment>
<dbReference type="InterPro" id="IPR023559">
    <property type="entry name" value="Flagellar_FlhD"/>
</dbReference>
<dbReference type="GO" id="GO:1902208">
    <property type="term" value="P:regulation of bacterial-type flagellum assembly"/>
    <property type="evidence" value="ECO:0007669"/>
    <property type="project" value="UniProtKB-UniRule"/>
</dbReference>
<dbReference type="Gene3D" id="1.10.4000.10">
    <property type="entry name" value="Flagellar transcriptional activator FlhD"/>
    <property type="match status" value="1"/>
</dbReference>
<comment type="domain">
    <text evidence="9">The C-terminal region contains a putative helix-turn-helix (HTH) motif, suggesting that this region may bind DNA.</text>
</comment>
<evidence type="ECO:0000256" key="2">
    <source>
        <dbReference type="ARBA" id="ARBA00022795"/>
    </source>
</evidence>
<comment type="subunit">
    <text evidence="9">Homodimer; disulfide-linked. Forms a heterohexamer composed of two FlhC and four FlhD subunits. Each FlhC binds a FlhD dimer, forming a heterotrimer, and a hexamer assembles by dimerization of two heterotrimers.</text>
</comment>
<name>A0A1G7RC44_9GAMM</name>
<dbReference type="RefSeq" id="WP_092524790.1">
    <property type="nucleotide sequence ID" value="NZ_FNCI01000004.1"/>
</dbReference>
<evidence type="ECO:0000313" key="11">
    <source>
        <dbReference type="Proteomes" id="UP000198641"/>
    </source>
</evidence>
<keyword evidence="11" id="KW-1185">Reference proteome</keyword>
<keyword evidence="5 9" id="KW-1015">Disulfide bond</keyword>
<evidence type="ECO:0000313" key="10">
    <source>
        <dbReference type="EMBL" id="SDG08366.1"/>
    </source>
</evidence>
<dbReference type="GO" id="GO:0005737">
    <property type="term" value="C:cytoplasm"/>
    <property type="evidence" value="ECO:0007669"/>
    <property type="project" value="UniProtKB-SubCell"/>
</dbReference>
<keyword evidence="10" id="KW-0282">Flagellum</keyword>
<feature type="disulfide bond" description="Interchain" evidence="9">
    <location>
        <position position="65"/>
    </location>
</feature>
<proteinExistence type="inferred from homology"/>
<dbReference type="OrthoDB" id="5298036at2"/>
<keyword evidence="6 9" id="KW-0010">Activator</keyword>
<evidence type="ECO:0000256" key="1">
    <source>
        <dbReference type="ARBA" id="ARBA00022490"/>
    </source>
</evidence>
<organism evidence="10 11">
    <name type="scientific">Onishia taeanensis</name>
    <dbReference type="NCBI Taxonomy" id="284577"/>
    <lineage>
        <taxon>Bacteria</taxon>
        <taxon>Pseudomonadati</taxon>
        <taxon>Pseudomonadota</taxon>
        <taxon>Gammaproteobacteria</taxon>
        <taxon>Oceanospirillales</taxon>
        <taxon>Halomonadaceae</taxon>
        <taxon>Onishia</taxon>
    </lineage>
</organism>
<keyword evidence="7 9" id="KW-0804">Transcription</keyword>
<keyword evidence="10" id="KW-0966">Cell projection</keyword>
<keyword evidence="2 9" id="KW-1005">Bacterial flagellum biogenesis</keyword>
<dbReference type="Pfam" id="PF05247">
    <property type="entry name" value="FlhD"/>
    <property type="match status" value="1"/>
</dbReference>
<keyword evidence="10" id="KW-0969">Cilium</keyword>
<evidence type="ECO:0000256" key="5">
    <source>
        <dbReference type="ARBA" id="ARBA00023157"/>
    </source>
</evidence>
<dbReference type="GO" id="GO:0045893">
    <property type="term" value="P:positive regulation of DNA-templated transcription"/>
    <property type="evidence" value="ECO:0007669"/>
    <property type="project" value="InterPro"/>
</dbReference>
<dbReference type="STRING" id="284577.SAMN05216571_104183"/>
<evidence type="ECO:0000256" key="3">
    <source>
        <dbReference type="ARBA" id="ARBA00023015"/>
    </source>
</evidence>
<evidence type="ECO:0000256" key="8">
    <source>
        <dbReference type="ARBA" id="ARBA00025431"/>
    </source>
</evidence>
<protein>
    <recommendedName>
        <fullName evidence="9">Flagellar transcriptional regulator FlhD</fullName>
    </recommendedName>
</protein>
<comment type="function">
    <text evidence="8 9">Functions in complex with FlhC as a master transcriptional regulator that regulates transcription of several flagellar and non-flagellar operons by binding to their promoter region. Activates expression of class 2 flagellar genes, including fliA, which is a flagellum-specific sigma factor that turns on the class 3 genes. Also regulates genes whose products function in a variety of physiological pathways.</text>
</comment>
<evidence type="ECO:0000256" key="7">
    <source>
        <dbReference type="ARBA" id="ARBA00023163"/>
    </source>
</evidence>
<dbReference type="NCBIfam" id="NF002783">
    <property type="entry name" value="PRK02909.1-1"/>
    <property type="match status" value="1"/>
</dbReference>
<dbReference type="GO" id="GO:0003677">
    <property type="term" value="F:DNA binding"/>
    <property type="evidence" value="ECO:0007669"/>
    <property type="project" value="UniProtKB-UniRule"/>
</dbReference>
<keyword evidence="1 9" id="KW-0963">Cytoplasm</keyword>
<keyword evidence="4 9" id="KW-0238">DNA-binding</keyword>
<comment type="similarity">
    <text evidence="9">Belongs to the FlhD family.</text>
</comment>
<dbReference type="EMBL" id="FNCI01000004">
    <property type="protein sequence ID" value="SDG08366.1"/>
    <property type="molecule type" value="Genomic_DNA"/>
</dbReference>
<dbReference type="AlphaFoldDB" id="A0A1G7RC44"/>
<reference evidence="10 11" key="1">
    <citation type="submission" date="2016-10" db="EMBL/GenBank/DDBJ databases">
        <authorList>
            <person name="de Groot N.N."/>
        </authorList>
    </citation>
    <scope>NUCLEOTIDE SEQUENCE [LARGE SCALE GENOMIC DNA]</scope>
    <source>
        <strain evidence="10 11">BH539</strain>
    </source>
</reference>
<gene>
    <name evidence="9" type="primary">flhD</name>
    <name evidence="10" type="ORF">SAMN05216571_104183</name>
</gene>
<sequence length="112" mass="12381">MINEQLLDEIQDLNLSYLLLAQRLLAEDRAMAMFRLKVDGEMADILASLSARQLGQLSRTNQLLCQLSLSDETQLQALLKQRREQGLIHTHASMILTQTPSTSLSQSAGGSA</sequence>